<evidence type="ECO:0000259" key="1">
    <source>
        <dbReference type="Pfam" id="PF12146"/>
    </source>
</evidence>
<organism evidence="2 3">
    <name type="scientific">Nocardioides bigeumensis</name>
    <dbReference type="NCBI Taxonomy" id="433657"/>
    <lineage>
        <taxon>Bacteria</taxon>
        <taxon>Bacillati</taxon>
        <taxon>Actinomycetota</taxon>
        <taxon>Actinomycetes</taxon>
        <taxon>Propionibacteriales</taxon>
        <taxon>Nocardioidaceae</taxon>
        <taxon>Nocardioides</taxon>
    </lineage>
</organism>
<proteinExistence type="predicted"/>
<dbReference type="InterPro" id="IPR029058">
    <property type="entry name" value="AB_hydrolase_fold"/>
</dbReference>
<evidence type="ECO:0000313" key="3">
    <source>
        <dbReference type="Proteomes" id="UP001500575"/>
    </source>
</evidence>
<evidence type="ECO:0000313" key="2">
    <source>
        <dbReference type="EMBL" id="GAA2118794.1"/>
    </source>
</evidence>
<protein>
    <submittedName>
        <fullName evidence="2">Alpha/beta hydrolase</fullName>
    </submittedName>
</protein>
<keyword evidence="2" id="KW-0378">Hydrolase</keyword>
<feature type="domain" description="Serine aminopeptidase S33" evidence="1">
    <location>
        <begin position="43"/>
        <end position="184"/>
    </location>
</feature>
<dbReference type="Proteomes" id="UP001500575">
    <property type="component" value="Unassembled WGS sequence"/>
</dbReference>
<dbReference type="EMBL" id="BAAAQQ010000002">
    <property type="protein sequence ID" value="GAA2118794.1"/>
    <property type="molecule type" value="Genomic_DNA"/>
</dbReference>
<keyword evidence="3" id="KW-1185">Reference proteome</keyword>
<dbReference type="GO" id="GO:0016787">
    <property type="term" value="F:hydrolase activity"/>
    <property type="evidence" value="ECO:0007669"/>
    <property type="project" value="UniProtKB-KW"/>
</dbReference>
<dbReference type="InterPro" id="IPR051044">
    <property type="entry name" value="MAG_DAG_Lipase"/>
</dbReference>
<dbReference type="InterPro" id="IPR022742">
    <property type="entry name" value="Hydrolase_4"/>
</dbReference>
<dbReference type="Pfam" id="PF12146">
    <property type="entry name" value="Hydrolase_4"/>
    <property type="match status" value="1"/>
</dbReference>
<name>A0ABP5JQJ7_9ACTN</name>
<gene>
    <name evidence="2" type="ORF">GCM10009843_11070</name>
</gene>
<dbReference type="SUPFAM" id="SSF53474">
    <property type="entry name" value="alpha/beta-Hydrolases"/>
    <property type="match status" value="1"/>
</dbReference>
<reference evidence="3" key="1">
    <citation type="journal article" date="2019" name="Int. J. Syst. Evol. Microbiol.">
        <title>The Global Catalogue of Microorganisms (GCM) 10K type strain sequencing project: providing services to taxonomists for standard genome sequencing and annotation.</title>
        <authorList>
            <consortium name="The Broad Institute Genomics Platform"/>
            <consortium name="The Broad Institute Genome Sequencing Center for Infectious Disease"/>
            <person name="Wu L."/>
            <person name="Ma J."/>
        </authorList>
    </citation>
    <scope>NUCLEOTIDE SEQUENCE [LARGE SCALE GENOMIC DNA]</scope>
    <source>
        <strain evidence="3">JCM 16021</strain>
    </source>
</reference>
<accession>A0ABP5JQJ7</accession>
<dbReference type="PANTHER" id="PTHR11614">
    <property type="entry name" value="PHOSPHOLIPASE-RELATED"/>
    <property type="match status" value="1"/>
</dbReference>
<dbReference type="RefSeq" id="WP_344302640.1">
    <property type="nucleotide sequence ID" value="NZ_BAAAQQ010000002.1"/>
</dbReference>
<dbReference type="Gene3D" id="3.40.50.1820">
    <property type="entry name" value="alpha/beta hydrolase"/>
    <property type="match status" value="1"/>
</dbReference>
<comment type="caution">
    <text evidence="2">The sequence shown here is derived from an EMBL/GenBank/DDBJ whole genome shotgun (WGS) entry which is preliminary data.</text>
</comment>
<sequence length="336" mass="38563">MTATFDRETDVLGDPYTVETIPLTPDAEGAVECNLVRLGAGSPTRRAVLYVHGFCDYFFQKEFAQWWADRGYDFYAVDLRKYGRSLREHQTPAYVGEVDEYFEDLDEVWERIVRRDEHDEVLLAAHSTGGLISALWVDSRRGGVEDLHELSGMLLNSPWLDMQGPFWIRNVGTVAIRSIGRSRPMREIPRVINDFYGQSLHAAHSGEWDFDLTWKPMESFPIYFGWLRAIRRAHFRIHRGIDVGAPVLVLSSGGTRFPKQMSEEVHGFDIVLDVEQIRRWAPQLGRHVTIASIEGALHDVILSRREVRDRAYDEIERWMTAYVETAHEPASLAGDV</sequence>